<comment type="caution">
    <text evidence="1">The sequence shown here is derived from an EMBL/GenBank/DDBJ whole genome shotgun (WGS) entry which is preliminary data.</text>
</comment>
<dbReference type="Proteomes" id="UP000821853">
    <property type="component" value="Chromosome 9"/>
</dbReference>
<organism evidence="1 2">
    <name type="scientific">Haemaphysalis longicornis</name>
    <name type="common">Bush tick</name>
    <dbReference type="NCBI Taxonomy" id="44386"/>
    <lineage>
        <taxon>Eukaryota</taxon>
        <taxon>Metazoa</taxon>
        <taxon>Ecdysozoa</taxon>
        <taxon>Arthropoda</taxon>
        <taxon>Chelicerata</taxon>
        <taxon>Arachnida</taxon>
        <taxon>Acari</taxon>
        <taxon>Parasitiformes</taxon>
        <taxon>Ixodida</taxon>
        <taxon>Ixodoidea</taxon>
        <taxon>Ixodidae</taxon>
        <taxon>Haemaphysalinae</taxon>
        <taxon>Haemaphysalis</taxon>
    </lineage>
</organism>
<proteinExistence type="predicted"/>
<dbReference type="AlphaFoldDB" id="A0A9J6H243"/>
<keyword evidence="2" id="KW-1185">Reference proteome</keyword>
<accession>A0A9J6H243</accession>
<dbReference type="VEuPathDB" id="VectorBase:HLOH_064140"/>
<dbReference type="EMBL" id="JABSTR010000011">
    <property type="protein sequence ID" value="KAH9381794.1"/>
    <property type="molecule type" value="Genomic_DNA"/>
</dbReference>
<evidence type="ECO:0000313" key="2">
    <source>
        <dbReference type="Proteomes" id="UP000821853"/>
    </source>
</evidence>
<evidence type="ECO:0000313" key="1">
    <source>
        <dbReference type="EMBL" id="KAH9381794.1"/>
    </source>
</evidence>
<gene>
    <name evidence="1" type="ORF">HPB48_009798</name>
</gene>
<protein>
    <submittedName>
        <fullName evidence="1">Uncharacterized protein</fullName>
    </submittedName>
</protein>
<dbReference type="OrthoDB" id="6437087at2759"/>
<reference evidence="1 2" key="1">
    <citation type="journal article" date="2020" name="Cell">
        <title>Large-Scale Comparative Analyses of Tick Genomes Elucidate Their Genetic Diversity and Vector Capacities.</title>
        <authorList>
            <consortium name="Tick Genome and Microbiome Consortium (TIGMIC)"/>
            <person name="Jia N."/>
            <person name="Wang J."/>
            <person name="Shi W."/>
            <person name="Du L."/>
            <person name="Sun Y."/>
            <person name="Zhan W."/>
            <person name="Jiang J.F."/>
            <person name="Wang Q."/>
            <person name="Zhang B."/>
            <person name="Ji P."/>
            <person name="Bell-Sakyi L."/>
            <person name="Cui X.M."/>
            <person name="Yuan T.T."/>
            <person name="Jiang B.G."/>
            <person name="Yang W.F."/>
            <person name="Lam T.T."/>
            <person name="Chang Q.C."/>
            <person name="Ding S.J."/>
            <person name="Wang X.J."/>
            <person name="Zhu J.G."/>
            <person name="Ruan X.D."/>
            <person name="Zhao L."/>
            <person name="Wei J.T."/>
            <person name="Ye R.Z."/>
            <person name="Que T.C."/>
            <person name="Du C.H."/>
            <person name="Zhou Y.H."/>
            <person name="Cheng J.X."/>
            <person name="Dai P.F."/>
            <person name="Guo W.B."/>
            <person name="Han X.H."/>
            <person name="Huang E.J."/>
            <person name="Li L.F."/>
            <person name="Wei W."/>
            <person name="Gao Y.C."/>
            <person name="Liu J.Z."/>
            <person name="Shao H.Z."/>
            <person name="Wang X."/>
            <person name="Wang C.C."/>
            <person name="Yang T.C."/>
            <person name="Huo Q.B."/>
            <person name="Li W."/>
            <person name="Chen H.Y."/>
            <person name="Chen S.E."/>
            <person name="Zhou L.G."/>
            <person name="Ni X.B."/>
            <person name="Tian J.H."/>
            <person name="Sheng Y."/>
            <person name="Liu T."/>
            <person name="Pan Y.S."/>
            <person name="Xia L.Y."/>
            <person name="Li J."/>
            <person name="Zhao F."/>
            <person name="Cao W.C."/>
        </authorList>
    </citation>
    <scope>NUCLEOTIDE SEQUENCE [LARGE SCALE GENOMIC DNA]</scope>
    <source>
        <strain evidence="1">HaeL-2018</strain>
    </source>
</reference>
<name>A0A9J6H243_HAELO</name>
<sequence length="103" mass="10831">MRSPETTPHHQTDVLFLLLKEVDDNGCVSRLVCESAADALRFGKLGNATMHFFDGNTGVKTGPGSVFVAAAEAGRTQGVQGCATLFPKCTADLPHILSLAGLM</sequence>